<sequence length="213" mass="25172">CKTRHNRPETFTETCPADNWLEFREDALENRKLGIPIEGTRISLENLDHPAEIKNIRDPFGDQNVKIEVLIGRKEYMRWKALEKYLIGRRDLVEWWVNEPFSLENESLKFGLDVTTILQVGDALQFGHNGWRMLPWPESAERIWLARLPEDLYRQRFQEISRYIWTSEEPKKGSVKLSHSRNPKMSFWSTSIINWSIPKTPTYGLSYFTSITV</sequence>
<name>A0A5B0LHT8_PUCGR</name>
<evidence type="ECO:0000313" key="1">
    <source>
        <dbReference type="EMBL" id="KAA1063845.1"/>
    </source>
</evidence>
<dbReference type="AlphaFoldDB" id="A0A5B0LHT8"/>
<gene>
    <name evidence="1" type="ORF">PGTUg99_008905</name>
</gene>
<organism evidence="1 2">
    <name type="scientific">Puccinia graminis f. sp. tritici</name>
    <dbReference type="NCBI Taxonomy" id="56615"/>
    <lineage>
        <taxon>Eukaryota</taxon>
        <taxon>Fungi</taxon>
        <taxon>Dikarya</taxon>
        <taxon>Basidiomycota</taxon>
        <taxon>Pucciniomycotina</taxon>
        <taxon>Pucciniomycetes</taxon>
        <taxon>Pucciniales</taxon>
        <taxon>Pucciniaceae</taxon>
        <taxon>Puccinia</taxon>
    </lineage>
</organism>
<comment type="caution">
    <text evidence="1">The sequence shown here is derived from an EMBL/GenBank/DDBJ whole genome shotgun (WGS) entry which is preliminary data.</text>
</comment>
<dbReference type="EMBL" id="VDEP01000520">
    <property type="protein sequence ID" value="KAA1063845.1"/>
    <property type="molecule type" value="Genomic_DNA"/>
</dbReference>
<accession>A0A5B0LHT8</accession>
<reference evidence="1 2" key="1">
    <citation type="submission" date="2019-05" db="EMBL/GenBank/DDBJ databases">
        <title>Emergence of the Ug99 lineage of the wheat stem rust pathogen through somatic hybridization.</title>
        <authorList>
            <person name="Li F."/>
            <person name="Upadhyaya N.M."/>
            <person name="Sperschneider J."/>
            <person name="Matny O."/>
            <person name="Nguyen-Phuc H."/>
            <person name="Mago R."/>
            <person name="Raley C."/>
            <person name="Miller M.E."/>
            <person name="Silverstein K.A.T."/>
            <person name="Henningsen E."/>
            <person name="Hirsch C.D."/>
            <person name="Visser B."/>
            <person name="Pretorius Z.A."/>
            <person name="Steffenson B.J."/>
            <person name="Schwessinger B."/>
            <person name="Dodds P.N."/>
            <person name="Figueroa M."/>
        </authorList>
    </citation>
    <scope>NUCLEOTIDE SEQUENCE [LARGE SCALE GENOMIC DNA]</scope>
    <source>
        <strain evidence="1 2">Ug99</strain>
    </source>
</reference>
<evidence type="ECO:0000313" key="2">
    <source>
        <dbReference type="Proteomes" id="UP000325313"/>
    </source>
</evidence>
<protein>
    <submittedName>
        <fullName evidence="1">Uncharacterized protein</fullName>
    </submittedName>
</protein>
<dbReference type="Proteomes" id="UP000325313">
    <property type="component" value="Unassembled WGS sequence"/>
</dbReference>
<proteinExistence type="predicted"/>
<feature type="non-terminal residue" evidence="1">
    <location>
        <position position="1"/>
    </location>
</feature>